<feature type="transmembrane region" description="Helical" evidence="1">
    <location>
        <begin position="103"/>
        <end position="124"/>
    </location>
</feature>
<comment type="caution">
    <text evidence="2">The sequence shown here is derived from an EMBL/GenBank/DDBJ whole genome shotgun (WGS) entry which is preliminary data.</text>
</comment>
<feature type="transmembrane region" description="Helical" evidence="1">
    <location>
        <begin position="71"/>
        <end position="91"/>
    </location>
</feature>
<dbReference type="Pfam" id="PF11457">
    <property type="entry name" value="DUF3021"/>
    <property type="match status" value="1"/>
</dbReference>
<evidence type="ECO:0000313" key="3">
    <source>
        <dbReference type="Proteomes" id="UP000287910"/>
    </source>
</evidence>
<accession>A0A3S0WHY8</accession>
<organism evidence="2 3">
    <name type="scientific">Lysinibacillus antri</name>
    <dbReference type="NCBI Taxonomy" id="2498145"/>
    <lineage>
        <taxon>Bacteria</taxon>
        <taxon>Bacillati</taxon>
        <taxon>Bacillota</taxon>
        <taxon>Bacilli</taxon>
        <taxon>Bacillales</taxon>
        <taxon>Bacillaceae</taxon>
        <taxon>Lysinibacillus</taxon>
    </lineage>
</organism>
<sequence length="174" mass="20155">MITVSGWLYLDSMYPCLKKNLDYKRRSKMELSVYLKKVVQNFFIIFASIILTLTILRQIYSPEIPFDLHSIYIIMIFSLIGALTGFILYSPHTLSEQKTRIRLIIHFFALETILILLAIRIGLVNGLSDVLILALEIAVIYIVVRLLSWHNDKKIAKEINEGLKSFKDKMENGF</sequence>
<dbReference type="EMBL" id="RYYR01000004">
    <property type="protein sequence ID" value="RUL55622.1"/>
    <property type="molecule type" value="Genomic_DNA"/>
</dbReference>
<keyword evidence="1" id="KW-1133">Transmembrane helix</keyword>
<feature type="transmembrane region" description="Helical" evidence="1">
    <location>
        <begin position="38"/>
        <end position="59"/>
    </location>
</feature>
<protein>
    <submittedName>
        <fullName evidence="2">DUF3021 family protein</fullName>
    </submittedName>
</protein>
<dbReference type="Proteomes" id="UP000287910">
    <property type="component" value="Unassembled WGS sequence"/>
</dbReference>
<evidence type="ECO:0000256" key="1">
    <source>
        <dbReference type="SAM" id="Phobius"/>
    </source>
</evidence>
<keyword evidence="1" id="KW-0812">Transmembrane</keyword>
<keyword evidence="3" id="KW-1185">Reference proteome</keyword>
<evidence type="ECO:0000313" key="2">
    <source>
        <dbReference type="EMBL" id="RUL55622.1"/>
    </source>
</evidence>
<keyword evidence="1" id="KW-0472">Membrane</keyword>
<feature type="transmembrane region" description="Helical" evidence="1">
    <location>
        <begin position="130"/>
        <end position="147"/>
    </location>
</feature>
<proteinExistence type="predicted"/>
<dbReference type="AlphaFoldDB" id="A0A3S0WHY8"/>
<reference evidence="2 3" key="1">
    <citation type="submission" date="2018-12" db="EMBL/GenBank/DDBJ databases">
        <title>Lysinibacillus antri sp. nov., isolated from a cave soil.</title>
        <authorList>
            <person name="Narsing Rao M.P."/>
            <person name="Zhang H."/>
            <person name="Dong Z.-Y."/>
            <person name="Niu X.-K."/>
            <person name="Zhang K."/>
            <person name="Fang B.-Z."/>
            <person name="Kang Y.-Q."/>
            <person name="Xiao M."/>
            <person name="Li W.-J."/>
        </authorList>
    </citation>
    <scope>NUCLEOTIDE SEQUENCE [LARGE SCALE GENOMIC DNA]</scope>
    <source>
        <strain evidence="2 3">SYSU K30002</strain>
    </source>
</reference>
<name>A0A3S0WHY8_9BACI</name>
<gene>
    <name evidence="2" type="ORF">EK386_04680</name>
</gene>
<dbReference type="InterPro" id="IPR021560">
    <property type="entry name" value="DUF3021"/>
</dbReference>